<accession>A0A5J5AYT8</accession>
<dbReference type="OrthoDB" id="1744235at2759"/>
<evidence type="ECO:0008006" key="11">
    <source>
        <dbReference type="Google" id="ProtNLM"/>
    </source>
</evidence>
<keyword evidence="8" id="KW-0325">Glycoprotein</keyword>
<evidence type="ECO:0000256" key="3">
    <source>
        <dbReference type="ARBA" id="ARBA00022692"/>
    </source>
</evidence>
<evidence type="ECO:0000313" key="10">
    <source>
        <dbReference type="Proteomes" id="UP000325577"/>
    </source>
</evidence>
<keyword evidence="10" id="KW-1185">Reference proteome</keyword>
<evidence type="ECO:0000256" key="4">
    <source>
        <dbReference type="ARBA" id="ARBA00022729"/>
    </source>
</evidence>
<keyword evidence="2" id="KW-0433">Leucine-rich repeat</keyword>
<dbReference type="Proteomes" id="UP000325577">
    <property type="component" value="Linkage Group LG17"/>
</dbReference>
<evidence type="ECO:0000256" key="2">
    <source>
        <dbReference type="ARBA" id="ARBA00022614"/>
    </source>
</evidence>
<keyword evidence="3" id="KW-0812">Transmembrane</keyword>
<dbReference type="FunFam" id="3.80.10.10:FF:000041">
    <property type="entry name" value="LRR receptor-like serine/threonine-protein kinase ERECTA"/>
    <property type="match status" value="1"/>
</dbReference>
<dbReference type="InterPro" id="IPR032675">
    <property type="entry name" value="LRR_dom_sf"/>
</dbReference>
<keyword evidence="4" id="KW-0732">Signal</keyword>
<dbReference type="EMBL" id="CM018040">
    <property type="protein sequence ID" value="KAA8535529.1"/>
    <property type="molecule type" value="Genomic_DNA"/>
</dbReference>
<dbReference type="InterPro" id="IPR051809">
    <property type="entry name" value="Plant_receptor-like_S/T_kinase"/>
</dbReference>
<dbReference type="GO" id="GO:0016020">
    <property type="term" value="C:membrane"/>
    <property type="evidence" value="ECO:0007669"/>
    <property type="project" value="UniProtKB-SubCell"/>
</dbReference>
<dbReference type="SUPFAM" id="SSF52058">
    <property type="entry name" value="L domain-like"/>
    <property type="match status" value="1"/>
</dbReference>
<dbReference type="Pfam" id="PF00560">
    <property type="entry name" value="LRR_1"/>
    <property type="match status" value="4"/>
</dbReference>
<keyword evidence="5" id="KW-0677">Repeat</keyword>
<evidence type="ECO:0000256" key="1">
    <source>
        <dbReference type="ARBA" id="ARBA00004370"/>
    </source>
</evidence>
<evidence type="ECO:0000256" key="8">
    <source>
        <dbReference type="ARBA" id="ARBA00023180"/>
    </source>
</evidence>
<comment type="subcellular location">
    <subcellularLocation>
        <location evidence="1">Membrane</location>
    </subcellularLocation>
</comment>
<dbReference type="InterPro" id="IPR011009">
    <property type="entry name" value="Kinase-like_dom_sf"/>
</dbReference>
<dbReference type="InterPro" id="IPR001611">
    <property type="entry name" value="Leu-rich_rpt"/>
</dbReference>
<evidence type="ECO:0000313" key="9">
    <source>
        <dbReference type="EMBL" id="KAA8535529.1"/>
    </source>
</evidence>
<sequence>MAITNASKLIELELSYNFFTGSVPTNLGNLWQLQCLNLASNQLTNELRNLELEFINSLVECQMLQFIIVGNNPLNGILPDSVGNLSSSLEMFNIENGQINGHIPRGIGHLSSIISLFLNGNNLSGSIPSEVGKIKQLQKLYLSRNELQGSIPEELCHLINVEYGTGGIVSTSGDVYSYGIMLMETFTKRKPTKEMFTGNSCLRYWVKSSYPTAVMKIVDANLFNGEDEIGAAEQICISSVIELALDCSRETPEGRIKMQEVVVRLKKIKQRLEEPQRLAF</sequence>
<keyword evidence="6" id="KW-1133">Transmembrane helix</keyword>
<evidence type="ECO:0000256" key="7">
    <source>
        <dbReference type="ARBA" id="ARBA00023136"/>
    </source>
</evidence>
<dbReference type="Gene3D" id="1.10.510.10">
    <property type="entry name" value="Transferase(Phosphotransferase) domain 1"/>
    <property type="match status" value="1"/>
</dbReference>
<protein>
    <recommendedName>
        <fullName evidence="11">Serine-threonine/tyrosine-protein kinase catalytic domain-containing protein</fullName>
    </recommendedName>
</protein>
<keyword evidence="7" id="KW-0472">Membrane</keyword>
<evidence type="ECO:0000256" key="5">
    <source>
        <dbReference type="ARBA" id="ARBA00022737"/>
    </source>
</evidence>
<organism evidence="9 10">
    <name type="scientific">Nyssa sinensis</name>
    <dbReference type="NCBI Taxonomy" id="561372"/>
    <lineage>
        <taxon>Eukaryota</taxon>
        <taxon>Viridiplantae</taxon>
        <taxon>Streptophyta</taxon>
        <taxon>Embryophyta</taxon>
        <taxon>Tracheophyta</taxon>
        <taxon>Spermatophyta</taxon>
        <taxon>Magnoliopsida</taxon>
        <taxon>eudicotyledons</taxon>
        <taxon>Gunneridae</taxon>
        <taxon>Pentapetalae</taxon>
        <taxon>asterids</taxon>
        <taxon>Cornales</taxon>
        <taxon>Nyssaceae</taxon>
        <taxon>Nyssa</taxon>
    </lineage>
</organism>
<evidence type="ECO:0000256" key="6">
    <source>
        <dbReference type="ARBA" id="ARBA00022989"/>
    </source>
</evidence>
<proteinExistence type="predicted"/>
<dbReference type="Gene3D" id="3.80.10.10">
    <property type="entry name" value="Ribonuclease Inhibitor"/>
    <property type="match status" value="1"/>
</dbReference>
<dbReference type="AlphaFoldDB" id="A0A5J5AYT8"/>
<dbReference type="SUPFAM" id="SSF56112">
    <property type="entry name" value="Protein kinase-like (PK-like)"/>
    <property type="match status" value="1"/>
</dbReference>
<dbReference type="PANTHER" id="PTHR27008">
    <property type="entry name" value="OS04G0122200 PROTEIN"/>
    <property type="match status" value="1"/>
</dbReference>
<name>A0A5J5AYT8_9ASTE</name>
<reference evidence="9 10" key="1">
    <citation type="submission" date="2019-09" db="EMBL/GenBank/DDBJ databases">
        <title>A chromosome-level genome assembly of the Chinese tupelo Nyssa sinensis.</title>
        <authorList>
            <person name="Yang X."/>
            <person name="Kang M."/>
            <person name="Yang Y."/>
            <person name="Xiong H."/>
            <person name="Wang M."/>
            <person name="Zhang Z."/>
            <person name="Wang Z."/>
            <person name="Wu H."/>
            <person name="Ma T."/>
            <person name="Liu J."/>
            <person name="Xi Z."/>
        </authorList>
    </citation>
    <scope>NUCLEOTIDE SEQUENCE [LARGE SCALE GENOMIC DNA]</scope>
    <source>
        <strain evidence="9">J267</strain>
        <tissue evidence="9">Leaf</tissue>
    </source>
</reference>
<gene>
    <name evidence="9" type="ORF">F0562_030532</name>
</gene>
<dbReference type="PANTHER" id="PTHR27008:SF497">
    <property type="entry name" value="OS11G0695000 PROTEIN"/>
    <property type="match status" value="1"/>
</dbReference>